<dbReference type="InterPro" id="IPR039057">
    <property type="entry name" value="Spo22/ZIP4"/>
</dbReference>
<dbReference type="AlphaFoldDB" id="W9XAS8"/>
<proteinExistence type="predicted"/>
<dbReference type="RefSeq" id="XP_007741520.1">
    <property type="nucleotide sequence ID" value="XM_007743330.1"/>
</dbReference>
<evidence type="ECO:0000313" key="3">
    <source>
        <dbReference type="Proteomes" id="UP000019471"/>
    </source>
</evidence>
<accession>W9XAS8</accession>
<dbReference type="PANTHER" id="PTHR40375">
    <property type="entry name" value="SPORULATION-SPECIFIC PROTEIN 22"/>
    <property type="match status" value="1"/>
</dbReference>
<dbReference type="HOGENOM" id="CLU_897158_0_0_1"/>
<dbReference type="PANTHER" id="PTHR40375:SF2">
    <property type="entry name" value="SPORULATION-SPECIFIC PROTEIN 22"/>
    <property type="match status" value="1"/>
</dbReference>
<dbReference type="GO" id="GO:0051321">
    <property type="term" value="P:meiotic cell cycle"/>
    <property type="evidence" value="ECO:0007669"/>
    <property type="project" value="UniProtKB-KW"/>
</dbReference>
<evidence type="ECO:0000313" key="2">
    <source>
        <dbReference type="EMBL" id="EXJ74420.1"/>
    </source>
</evidence>
<evidence type="ECO:0008006" key="4">
    <source>
        <dbReference type="Google" id="ProtNLM"/>
    </source>
</evidence>
<dbReference type="GO" id="GO:0090173">
    <property type="term" value="P:regulation of synaptonemal complex assembly"/>
    <property type="evidence" value="ECO:0007669"/>
    <property type="project" value="InterPro"/>
</dbReference>
<dbReference type="STRING" id="1182543.W9XAS8"/>
<dbReference type="Pfam" id="PF08631">
    <property type="entry name" value="SPO22"/>
    <property type="match status" value="2"/>
</dbReference>
<organism evidence="2 3">
    <name type="scientific">Cladophialophora psammophila CBS 110553</name>
    <dbReference type="NCBI Taxonomy" id="1182543"/>
    <lineage>
        <taxon>Eukaryota</taxon>
        <taxon>Fungi</taxon>
        <taxon>Dikarya</taxon>
        <taxon>Ascomycota</taxon>
        <taxon>Pezizomycotina</taxon>
        <taxon>Eurotiomycetes</taxon>
        <taxon>Chaetothyriomycetidae</taxon>
        <taxon>Chaetothyriales</taxon>
        <taxon>Herpotrichiellaceae</taxon>
        <taxon>Cladophialophora</taxon>
    </lineage>
</organism>
<sequence>MHSEPAEAALVGYAGLVDIASKVVEQLAPKQEGLLKSAEHDDLDIKEIRESLKAQYLLLRIALAWKQERTELAEHFYAQIEAIRPHLGPSRIGELLDLCYEIGNDQLNQKQGTLAAKWLKRGCQLASEHAAQAEDMDILDLKFTLMHTCVRALLATEDPQAGHEAFQILHALRQVIISISNNSSNENSQFQEFGHKLPVILLQLEVYAKDPSPNPDAFCAVSTSDAIRVLESYIVIRLAPSDEYTWTENAIITLIWLMTAESNDNSIVDPSFLEGVFDEIQRAWNRSLSAEATHGALVVGFASAVTGKSC</sequence>
<dbReference type="OrthoDB" id="65716at2759"/>
<keyword evidence="1" id="KW-0469">Meiosis</keyword>
<comment type="caution">
    <text evidence="2">The sequence shown here is derived from an EMBL/GenBank/DDBJ whole genome shotgun (WGS) entry which is preliminary data.</text>
</comment>
<name>W9XAS8_9EURO</name>
<reference evidence="2 3" key="1">
    <citation type="submission" date="2013-03" db="EMBL/GenBank/DDBJ databases">
        <title>The Genome Sequence of Cladophialophora psammophila CBS 110553.</title>
        <authorList>
            <consortium name="The Broad Institute Genomics Platform"/>
            <person name="Cuomo C."/>
            <person name="de Hoog S."/>
            <person name="Gorbushina A."/>
            <person name="Walker B."/>
            <person name="Young S.K."/>
            <person name="Zeng Q."/>
            <person name="Gargeya S."/>
            <person name="Fitzgerald M."/>
            <person name="Haas B."/>
            <person name="Abouelleil A."/>
            <person name="Allen A.W."/>
            <person name="Alvarado L."/>
            <person name="Arachchi H.M."/>
            <person name="Berlin A.M."/>
            <person name="Chapman S.B."/>
            <person name="Gainer-Dewar J."/>
            <person name="Goldberg J."/>
            <person name="Griggs A."/>
            <person name="Gujja S."/>
            <person name="Hansen M."/>
            <person name="Howarth C."/>
            <person name="Imamovic A."/>
            <person name="Ireland A."/>
            <person name="Larimer J."/>
            <person name="McCowan C."/>
            <person name="Murphy C."/>
            <person name="Pearson M."/>
            <person name="Poon T.W."/>
            <person name="Priest M."/>
            <person name="Roberts A."/>
            <person name="Saif S."/>
            <person name="Shea T."/>
            <person name="Sisk P."/>
            <person name="Sykes S."/>
            <person name="Wortman J."/>
            <person name="Nusbaum C."/>
            <person name="Birren B."/>
        </authorList>
    </citation>
    <scope>NUCLEOTIDE SEQUENCE [LARGE SCALE GENOMIC DNA]</scope>
    <source>
        <strain evidence="2 3">CBS 110553</strain>
    </source>
</reference>
<gene>
    <name evidence="2" type="ORF">A1O5_02716</name>
</gene>
<keyword evidence="3" id="KW-1185">Reference proteome</keyword>
<dbReference type="GeneID" id="19187447"/>
<evidence type="ECO:0000256" key="1">
    <source>
        <dbReference type="ARBA" id="ARBA00023254"/>
    </source>
</evidence>
<protein>
    <recommendedName>
        <fullName evidence="4">Protein ZIP4 homolog</fullName>
    </recommendedName>
</protein>
<dbReference type="Proteomes" id="UP000019471">
    <property type="component" value="Unassembled WGS sequence"/>
</dbReference>
<dbReference type="InterPro" id="IPR013940">
    <property type="entry name" value="Spo22/ZIP4/TEX11"/>
</dbReference>
<dbReference type="EMBL" id="AMGX01000003">
    <property type="protein sequence ID" value="EXJ74420.1"/>
    <property type="molecule type" value="Genomic_DNA"/>
</dbReference>